<gene>
    <name evidence="1" type="ORF">ASZ90_010276</name>
</gene>
<accession>A0A0W8FGF8</accession>
<sequence length="75" mass="8470">MKNGRCPKCNAREVYSGAHISFNKGAYGCNTIPLGGLFGTHIPLDNYVCGNCGYVESYINDPDDREKIRRQWERV</sequence>
<comment type="caution">
    <text evidence="1">The sequence shown here is derived from an EMBL/GenBank/DDBJ whole genome shotgun (WGS) entry which is preliminary data.</text>
</comment>
<dbReference type="EMBL" id="LNQE01001237">
    <property type="protein sequence ID" value="KUG19989.1"/>
    <property type="molecule type" value="Genomic_DNA"/>
</dbReference>
<name>A0A0W8FGF8_9ZZZZ</name>
<organism evidence="1">
    <name type="scientific">hydrocarbon metagenome</name>
    <dbReference type="NCBI Taxonomy" id="938273"/>
    <lineage>
        <taxon>unclassified sequences</taxon>
        <taxon>metagenomes</taxon>
        <taxon>ecological metagenomes</taxon>
    </lineage>
</organism>
<evidence type="ECO:0000313" key="1">
    <source>
        <dbReference type="EMBL" id="KUG19989.1"/>
    </source>
</evidence>
<protein>
    <submittedName>
        <fullName evidence="1">Uncharacterized protein</fullName>
    </submittedName>
</protein>
<dbReference type="AlphaFoldDB" id="A0A0W8FGF8"/>
<reference evidence="1" key="1">
    <citation type="journal article" date="2015" name="Proc. Natl. Acad. Sci. U.S.A.">
        <title>Networks of energetic and metabolic interactions define dynamics in microbial communities.</title>
        <authorList>
            <person name="Embree M."/>
            <person name="Liu J.K."/>
            <person name="Al-Bassam M.M."/>
            <person name="Zengler K."/>
        </authorList>
    </citation>
    <scope>NUCLEOTIDE SEQUENCE</scope>
</reference>
<proteinExistence type="predicted"/>